<dbReference type="CDD" id="cd16343">
    <property type="entry name" value="LMWPTP"/>
    <property type="match status" value="1"/>
</dbReference>
<dbReference type="InterPro" id="IPR017867">
    <property type="entry name" value="Tyr_phospatase_low_mol_wt"/>
</dbReference>
<evidence type="ECO:0000256" key="1">
    <source>
        <dbReference type="ARBA" id="ARBA00011063"/>
    </source>
</evidence>
<dbReference type="PRINTS" id="PR00719">
    <property type="entry name" value="LMWPTPASE"/>
</dbReference>
<comment type="caution">
    <text evidence="7">The sequence shown here is derived from an EMBL/GenBank/DDBJ whole genome shotgun (WGS) entry which is preliminary data.</text>
</comment>
<dbReference type="PANTHER" id="PTHR11717">
    <property type="entry name" value="LOW MOLECULAR WEIGHT PROTEIN TYROSINE PHOSPHATASE"/>
    <property type="match status" value="1"/>
</dbReference>
<comment type="similarity">
    <text evidence="1">Belongs to the low molecular weight phosphotyrosine protein phosphatase family.</text>
</comment>
<dbReference type="InterPro" id="IPR050438">
    <property type="entry name" value="LMW_PTPase"/>
</dbReference>
<evidence type="ECO:0000256" key="2">
    <source>
        <dbReference type="ARBA" id="ARBA00013064"/>
    </source>
</evidence>
<evidence type="ECO:0000313" key="8">
    <source>
        <dbReference type="Proteomes" id="UP000627984"/>
    </source>
</evidence>
<dbReference type="GO" id="GO:0004725">
    <property type="term" value="F:protein tyrosine phosphatase activity"/>
    <property type="evidence" value="ECO:0007669"/>
    <property type="project" value="UniProtKB-EC"/>
</dbReference>
<gene>
    <name evidence="7" type="primary">ptpA</name>
    <name evidence="7" type="ORF">GCM10010126_53540</name>
</gene>
<evidence type="ECO:0000256" key="3">
    <source>
        <dbReference type="ARBA" id="ARBA00022801"/>
    </source>
</evidence>
<feature type="active site" description="Nucleophile" evidence="5">
    <location>
        <position position="12"/>
    </location>
</feature>
<protein>
    <recommendedName>
        <fullName evidence="2">protein-tyrosine-phosphatase</fullName>
        <ecNumber evidence="2">3.1.3.48</ecNumber>
    </recommendedName>
</protein>
<dbReference type="InterPro" id="IPR036196">
    <property type="entry name" value="Ptyr_pPase_sf"/>
</dbReference>
<evidence type="ECO:0000313" key="7">
    <source>
        <dbReference type="EMBL" id="GGK87445.1"/>
    </source>
</evidence>
<evidence type="ECO:0000259" key="6">
    <source>
        <dbReference type="SMART" id="SM00226"/>
    </source>
</evidence>
<name>A0AA37BLJ6_9ACTN</name>
<organism evidence="7 8">
    <name type="scientific">Planomonospora parontospora</name>
    <dbReference type="NCBI Taxonomy" id="58119"/>
    <lineage>
        <taxon>Bacteria</taxon>
        <taxon>Bacillati</taxon>
        <taxon>Actinomycetota</taxon>
        <taxon>Actinomycetes</taxon>
        <taxon>Streptosporangiales</taxon>
        <taxon>Streptosporangiaceae</taxon>
        <taxon>Planomonospora</taxon>
    </lineage>
</organism>
<dbReference type="Pfam" id="PF01451">
    <property type="entry name" value="LMWPc"/>
    <property type="match status" value="1"/>
</dbReference>
<dbReference type="Gene3D" id="3.40.50.2300">
    <property type="match status" value="1"/>
</dbReference>
<feature type="active site" description="Proton donor" evidence="5">
    <location>
        <position position="128"/>
    </location>
</feature>
<evidence type="ECO:0000256" key="4">
    <source>
        <dbReference type="ARBA" id="ARBA00022912"/>
    </source>
</evidence>
<evidence type="ECO:0000256" key="5">
    <source>
        <dbReference type="PIRSR" id="PIRSR617867-1"/>
    </source>
</evidence>
<feature type="active site" evidence="5">
    <location>
        <position position="18"/>
    </location>
</feature>
<keyword evidence="4" id="KW-0904">Protein phosphatase</keyword>
<reference evidence="7" key="1">
    <citation type="journal article" date="2014" name="Int. J. Syst. Evol. Microbiol.">
        <title>Complete genome sequence of Corynebacterium casei LMG S-19264T (=DSM 44701T), isolated from a smear-ripened cheese.</title>
        <authorList>
            <consortium name="US DOE Joint Genome Institute (JGI-PGF)"/>
            <person name="Walter F."/>
            <person name="Albersmeier A."/>
            <person name="Kalinowski J."/>
            <person name="Ruckert C."/>
        </authorList>
    </citation>
    <scope>NUCLEOTIDE SEQUENCE</scope>
    <source>
        <strain evidence="7">JCM 3093</strain>
    </source>
</reference>
<accession>A0AA37BLJ6</accession>
<dbReference type="InterPro" id="IPR023485">
    <property type="entry name" value="Ptyr_pPase"/>
</dbReference>
<dbReference type="EMBL" id="BMQD01000019">
    <property type="protein sequence ID" value="GGK87445.1"/>
    <property type="molecule type" value="Genomic_DNA"/>
</dbReference>
<dbReference type="Proteomes" id="UP000627984">
    <property type="component" value="Unassembled WGS sequence"/>
</dbReference>
<dbReference type="AlphaFoldDB" id="A0AA37BLJ6"/>
<dbReference type="SUPFAM" id="SSF52788">
    <property type="entry name" value="Phosphotyrosine protein phosphatases I"/>
    <property type="match status" value="1"/>
</dbReference>
<sequence length="171" mass="18674">MDAMSYRVCVVCLGNICRSPMAEVVLRKAVADRGLDGLVTVDSAGTGGWHQGRPMDERAAEALAGRGYDGSAHRARQFLREWYGQADLVLAMDRENLRALRRLAPPGADVRLFRSFDPAAPEGAEVPDPYYGDHEGFTEVLEMIEAAAEGLAGELAERLRAPHPRESAPRL</sequence>
<reference evidence="7" key="2">
    <citation type="submission" date="2022-09" db="EMBL/GenBank/DDBJ databases">
        <authorList>
            <person name="Sun Q."/>
            <person name="Ohkuma M."/>
        </authorList>
    </citation>
    <scope>NUCLEOTIDE SEQUENCE</scope>
    <source>
        <strain evidence="7">JCM 3093</strain>
    </source>
</reference>
<proteinExistence type="inferred from homology"/>
<dbReference type="EC" id="3.1.3.48" evidence="2"/>
<feature type="domain" description="Phosphotyrosine protein phosphatase I" evidence="6">
    <location>
        <begin position="6"/>
        <end position="154"/>
    </location>
</feature>
<dbReference type="PANTHER" id="PTHR11717:SF7">
    <property type="entry name" value="LOW MOLECULAR WEIGHT PHOSPHOTYROSINE PROTEIN PHOSPHATASE"/>
    <property type="match status" value="1"/>
</dbReference>
<dbReference type="SMART" id="SM00226">
    <property type="entry name" value="LMWPc"/>
    <property type="match status" value="1"/>
</dbReference>
<keyword evidence="3" id="KW-0378">Hydrolase</keyword>